<protein>
    <submittedName>
        <fullName evidence="2">Ribbon-helix-helix protein, copG family</fullName>
    </submittedName>
</protein>
<proteinExistence type="predicted"/>
<dbReference type="SUPFAM" id="SSF47598">
    <property type="entry name" value="Ribbon-helix-helix"/>
    <property type="match status" value="1"/>
</dbReference>
<feature type="domain" description="Predicted DNA-binding protein ribbon-helix-helix" evidence="1">
    <location>
        <begin position="14"/>
        <end position="53"/>
    </location>
</feature>
<keyword evidence="3" id="KW-1185">Reference proteome</keyword>
<dbReference type="AlphaFoldDB" id="A0A0M2UYE0"/>
<dbReference type="Gene3D" id="1.10.1220.10">
    <property type="entry name" value="Met repressor-like"/>
    <property type="match status" value="1"/>
</dbReference>
<dbReference type="Pfam" id="PF12651">
    <property type="entry name" value="RHH_3"/>
    <property type="match status" value="1"/>
</dbReference>
<dbReference type="Proteomes" id="UP000034954">
    <property type="component" value="Unassembled WGS sequence"/>
</dbReference>
<dbReference type="InterPro" id="IPR038733">
    <property type="entry name" value="Predicted_DNA_bind_prot_RHH"/>
</dbReference>
<evidence type="ECO:0000259" key="1">
    <source>
        <dbReference type="Pfam" id="PF12651"/>
    </source>
</evidence>
<gene>
    <name evidence="2" type="ORF">BROFUL_00175</name>
</gene>
<dbReference type="EMBL" id="LAQJ01000018">
    <property type="protein sequence ID" value="KKO21093.1"/>
    <property type="molecule type" value="Genomic_DNA"/>
</dbReference>
<evidence type="ECO:0000313" key="3">
    <source>
        <dbReference type="Proteomes" id="UP000034954"/>
    </source>
</evidence>
<accession>A0A0M2UYE0</accession>
<dbReference type="InterPro" id="IPR010985">
    <property type="entry name" value="Ribbon_hlx_hlx"/>
</dbReference>
<organism evidence="2 3">
    <name type="scientific">Candidatus Brocadia fulgida</name>
    <dbReference type="NCBI Taxonomy" id="380242"/>
    <lineage>
        <taxon>Bacteria</taxon>
        <taxon>Pseudomonadati</taxon>
        <taxon>Planctomycetota</taxon>
        <taxon>Candidatus Brocadiia</taxon>
        <taxon>Candidatus Brocadiales</taxon>
        <taxon>Candidatus Brocadiaceae</taxon>
        <taxon>Candidatus Brocadia</taxon>
    </lineage>
</organism>
<dbReference type="InterPro" id="IPR013321">
    <property type="entry name" value="Arc_rbn_hlx_hlx"/>
</dbReference>
<comment type="caution">
    <text evidence="2">The sequence shown here is derived from an EMBL/GenBank/DDBJ whole genome shotgun (WGS) entry which is preliminary data.</text>
</comment>
<sequence>MSSTVQKAKKAKKITISLPTEILKEVEELEKKLKMPKSEILSKALEKFSRDYKAKKLQKIAKMMAPEYMLDSDLVAMTSLDSEEFR</sequence>
<dbReference type="GO" id="GO:0006355">
    <property type="term" value="P:regulation of DNA-templated transcription"/>
    <property type="evidence" value="ECO:0007669"/>
    <property type="project" value="InterPro"/>
</dbReference>
<evidence type="ECO:0000313" key="2">
    <source>
        <dbReference type="EMBL" id="KKO21093.1"/>
    </source>
</evidence>
<name>A0A0M2UYE0_9BACT</name>
<reference evidence="2 3" key="1">
    <citation type="journal article" date="2013" name="BMC Microbiol.">
        <title>Identification of the type II cytochrome c maturation pathway in anammox bacteria by comparative genomics.</title>
        <authorList>
            <person name="Ferousi C."/>
            <person name="Speth D.R."/>
            <person name="Reimann J."/>
            <person name="Op den Camp H.J."/>
            <person name="Allen J.W."/>
            <person name="Keltjens J.T."/>
            <person name="Jetten M.S."/>
        </authorList>
    </citation>
    <scope>NUCLEOTIDE SEQUENCE [LARGE SCALE GENOMIC DNA]</scope>
    <source>
        <strain evidence="2">RU1</strain>
    </source>
</reference>